<evidence type="ECO:0000313" key="5">
    <source>
        <dbReference type="Proteomes" id="UP001146793"/>
    </source>
</evidence>
<evidence type="ECO:0000313" key="4">
    <source>
        <dbReference type="EMBL" id="KAJ3448670.1"/>
    </source>
</evidence>
<sequence>MLSFNIENGYYEAVVRGYRKSLLTSTDYGNLIQCETLDDVKLHLTGTTYGQFLSNEPTPLDTTVIAEKCTEKLVEEFNYIHKQVVDPLSTFLDYITYGYMIDNIVYLISGTIHNSDLKELLKNCHPLGMFEEIEALSVSTNPSDLYDSVIVDLPLAPYFVDCLSKEDLNELNIEIILNTLYKAYLEDFYKYCEKIGGTTFEVMSELLKFEADRRTITITVNSFGTELRKDDKLKLFPTIGYLYPDGNNALAKAEDEDGVRAALENYNQYNKLFEETELDGEKSLEDFFFEMEVELNKASFERQFHYGVFYSFVKLKEQEIRNIVRISECISLDRPKIEIIDWPSESPSSSSDDDDDKFSDYVLSSPFSEDEDYMCTSNTKKLRPITQQENNANNDIIVLDPEIESNTSKKRKLNTRNELRISKYKKQATNNQESETEKMDNDNIIIEEEKKKQKEIGKGERKEKNKKKKKENEKEKENKKKSKKKNKSKRKHKTQKERNSRKRNDKTKKKLKKKSHKKQKSTSKHKQNLDDINPLSVINELFNDLDKNLETSNDIKHQILLEKENLKFKRQQKFLKKSQKTASINFKPPTCTICLELVNMEGVSTPCGHVFHRGCISEWLKHQKKCPNCKVAVKPKNLRQIKFCSQNN</sequence>
<feature type="compositionally biased region" description="Basic and acidic residues" evidence="2">
    <location>
        <begin position="435"/>
        <end position="463"/>
    </location>
</feature>
<feature type="domain" description="RING-type" evidence="3">
    <location>
        <begin position="591"/>
        <end position="630"/>
    </location>
</feature>
<evidence type="ECO:0000256" key="2">
    <source>
        <dbReference type="SAM" id="MobiDB-lite"/>
    </source>
</evidence>
<keyword evidence="1" id="KW-0862">Zinc</keyword>
<dbReference type="SMART" id="SM00184">
    <property type="entry name" value="RING"/>
    <property type="match status" value="1"/>
</dbReference>
<dbReference type="GO" id="GO:0008270">
    <property type="term" value="F:zinc ion binding"/>
    <property type="evidence" value="ECO:0007669"/>
    <property type="project" value="UniProtKB-KW"/>
</dbReference>
<dbReference type="PROSITE" id="PS50089">
    <property type="entry name" value="ZF_RING_2"/>
    <property type="match status" value="1"/>
</dbReference>
<keyword evidence="1" id="KW-0863">Zinc-finger</keyword>
<proteinExistence type="predicted"/>
<protein>
    <submittedName>
        <fullName evidence="4">Vacuolar atp synthase subunit ac39</fullName>
    </submittedName>
</protein>
<dbReference type="AlphaFoldDB" id="A0AAV8A500"/>
<dbReference type="PANTHER" id="PTHR11028">
    <property type="entry name" value="VACUOLAR ATP SYNTHASE SUBUNIT AC39"/>
    <property type="match status" value="1"/>
</dbReference>
<dbReference type="InterPro" id="IPR001841">
    <property type="entry name" value="Znf_RING"/>
</dbReference>
<feature type="region of interest" description="Disordered" evidence="2">
    <location>
        <begin position="406"/>
        <end position="531"/>
    </location>
</feature>
<dbReference type="SUPFAM" id="SSF103486">
    <property type="entry name" value="V-type ATP synthase subunit C"/>
    <property type="match status" value="1"/>
</dbReference>
<accession>A0AAV8A500</accession>
<feature type="compositionally biased region" description="Basic residues" evidence="2">
    <location>
        <begin position="479"/>
        <end position="526"/>
    </location>
</feature>
<feature type="compositionally biased region" description="Low complexity" evidence="2">
    <location>
        <begin position="341"/>
        <end position="350"/>
    </location>
</feature>
<dbReference type="Proteomes" id="UP001146793">
    <property type="component" value="Unassembled WGS sequence"/>
</dbReference>
<evidence type="ECO:0000259" key="3">
    <source>
        <dbReference type="PROSITE" id="PS50089"/>
    </source>
</evidence>
<reference evidence="4" key="1">
    <citation type="submission" date="2022-08" db="EMBL/GenBank/DDBJ databases">
        <title>Novel sulphate-reducing endosymbionts in the free-living metamonad Anaeramoeba.</title>
        <authorList>
            <person name="Jerlstrom-Hultqvist J."/>
            <person name="Cepicka I."/>
            <person name="Gallot-Lavallee L."/>
            <person name="Salas-Leiva D."/>
            <person name="Curtis B.A."/>
            <person name="Zahonova K."/>
            <person name="Pipaliya S."/>
            <person name="Dacks J."/>
            <person name="Roger A.J."/>
        </authorList>
    </citation>
    <scope>NUCLEOTIDE SEQUENCE</scope>
    <source>
        <strain evidence="4">Busselton2</strain>
    </source>
</reference>
<comment type="caution">
    <text evidence="4">The sequence shown here is derived from an EMBL/GenBank/DDBJ whole genome shotgun (WGS) entry which is preliminary data.</text>
</comment>
<feature type="region of interest" description="Disordered" evidence="2">
    <location>
        <begin position="341"/>
        <end position="361"/>
    </location>
</feature>
<gene>
    <name evidence="4" type="ORF">M0812_01152</name>
</gene>
<dbReference type="SUPFAM" id="SSF57850">
    <property type="entry name" value="RING/U-box"/>
    <property type="match status" value="1"/>
</dbReference>
<dbReference type="GO" id="GO:0033179">
    <property type="term" value="C:proton-transporting V-type ATPase, V0 domain"/>
    <property type="evidence" value="ECO:0007669"/>
    <property type="project" value="InterPro"/>
</dbReference>
<dbReference type="Pfam" id="PF13639">
    <property type="entry name" value="zf-RING_2"/>
    <property type="match status" value="1"/>
</dbReference>
<organism evidence="4 5">
    <name type="scientific">Anaeramoeba flamelloides</name>
    <dbReference type="NCBI Taxonomy" id="1746091"/>
    <lineage>
        <taxon>Eukaryota</taxon>
        <taxon>Metamonada</taxon>
        <taxon>Anaeramoebidae</taxon>
        <taxon>Anaeramoeba</taxon>
    </lineage>
</organism>
<dbReference type="Gene3D" id="3.30.40.10">
    <property type="entry name" value="Zinc/RING finger domain, C3HC4 (zinc finger)"/>
    <property type="match status" value="1"/>
</dbReference>
<dbReference type="Pfam" id="PF01992">
    <property type="entry name" value="vATP-synt_AC39"/>
    <property type="match status" value="1"/>
</dbReference>
<evidence type="ECO:0000256" key="1">
    <source>
        <dbReference type="PROSITE-ProRule" id="PRU00175"/>
    </source>
</evidence>
<dbReference type="InterPro" id="IPR036079">
    <property type="entry name" value="ATPase_csu/dsu_sf"/>
</dbReference>
<dbReference type="InterPro" id="IPR016727">
    <property type="entry name" value="ATPase_V0-cplx_dsu"/>
</dbReference>
<dbReference type="InterPro" id="IPR002843">
    <property type="entry name" value="ATPase_V0-cplx_csu/dsu"/>
</dbReference>
<dbReference type="InterPro" id="IPR013083">
    <property type="entry name" value="Znf_RING/FYVE/PHD"/>
</dbReference>
<name>A0AAV8A500_9EUKA</name>
<dbReference type="GO" id="GO:0046961">
    <property type="term" value="F:proton-transporting ATPase activity, rotational mechanism"/>
    <property type="evidence" value="ECO:0007669"/>
    <property type="project" value="InterPro"/>
</dbReference>
<dbReference type="EMBL" id="JANTQA010000015">
    <property type="protein sequence ID" value="KAJ3448670.1"/>
    <property type="molecule type" value="Genomic_DNA"/>
</dbReference>
<keyword evidence="1" id="KW-0479">Metal-binding</keyword>